<feature type="domain" description="DUF4277" evidence="1">
    <location>
        <begin position="31"/>
        <end position="133"/>
    </location>
</feature>
<dbReference type="InterPro" id="IPR025457">
    <property type="entry name" value="DUF4277"/>
</dbReference>
<gene>
    <name evidence="2" type="ORF">MTY_2764</name>
</gene>
<reference evidence="2" key="1">
    <citation type="journal article" date="2014" name="Gene">
        <title>Genome-guided analysis of transformation efficiency and carbon dioxide assimilation by Moorella thermoacetica Y72.</title>
        <authorList>
            <person name="Tsukahara K."/>
            <person name="Kita A."/>
            <person name="Nakashimada Y."/>
            <person name="Hoshino T."/>
            <person name="Murakami K."/>
        </authorList>
    </citation>
    <scope>NUCLEOTIDE SEQUENCE [LARGE SCALE GENOMIC DNA]</scope>
    <source>
        <strain evidence="2">Y72</strain>
    </source>
</reference>
<dbReference type="Proteomes" id="UP000063718">
    <property type="component" value="Unassembled WGS sequence"/>
</dbReference>
<evidence type="ECO:0000313" key="2">
    <source>
        <dbReference type="EMBL" id="GAF27422.1"/>
    </source>
</evidence>
<dbReference type="AlphaFoldDB" id="A0A061M236"/>
<evidence type="ECO:0000259" key="1">
    <source>
        <dbReference type="Pfam" id="PF14104"/>
    </source>
</evidence>
<dbReference type="PANTHER" id="PTHR34614">
    <property type="match status" value="1"/>
</dbReference>
<dbReference type="PANTHER" id="PTHR34614:SF2">
    <property type="entry name" value="TRANSPOSASE IS4-LIKE DOMAIN-CONTAINING PROTEIN"/>
    <property type="match status" value="1"/>
</dbReference>
<protein>
    <submittedName>
        <fullName evidence="2">Transposase</fullName>
    </submittedName>
</protein>
<accession>A0A061M236</accession>
<dbReference type="EMBL" id="DF238843">
    <property type="protein sequence ID" value="GAF27422.1"/>
    <property type="molecule type" value="Genomic_DNA"/>
</dbReference>
<dbReference type="NCBIfam" id="NF033559">
    <property type="entry name" value="transpos_IS1634"/>
    <property type="match status" value="1"/>
</dbReference>
<name>A0A061M236_NEOTH</name>
<sequence>MSNHSSKRILEECSMPVAMDNMRFFRAGPAALIARLCDVLKIAEIIDAVVEWDPAQCHLSPGNRVKALIINLLVDREALYHVERFYENQDLEVLFGAEQQVRPEDFNDDALGRALDKLFTSGQLKKLFSSIALTAAATHNVPIEGIHVDTTSISVQGAYEGEGDLDITFGFSKDHRPDLKQFLIGLTVNKDGLPILGQSLDGNTSDKSWYPRVIEELVQTFKPEKLKEVIFVADCALVTKDNLALLVQEEDNKPALQFISLLPENFGLNKEIKAEAFRTGTWQEIGKLSPKKDAACYKSQSFVREIDGRDYRLIVVHATTLDKRKENSLLKKWAKQREVLEKAAKDLSRRPFACEADAKKALELFYQEYRHQPFILKGTVDEEIASSYARPGRPKKGEQPLNTVVYHAHIQIEEDREAMAHEKDLASTFVLITNLMDTKAYPDREVLKEYKEQNAVERQFRFLKQPVLLGPIFLKNKNRVEAMSFVFQLALLVAAYLEYRVRKSLEQEESSLILPGKRKSTNPTARALLEMFDYLLVVKQGSDRALINYQGPEVIRALELAGFGKEIYLFPPRGGG</sequence>
<dbReference type="Pfam" id="PF14104">
    <property type="entry name" value="DUF4277"/>
    <property type="match status" value="1"/>
</dbReference>
<organism evidence="2">
    <name type="scientific">Moorella thermoacetica Y72</name>
    <dbReference type="NCBI Taxonomy" id="1325331"/>
    <lineage>
        <taxon>Bacteria</taxon>
        <taxon>Bacillati</taxon>
        <taxon>Bacillota</taxon>
        <taxon>Clostridia</taxon>
        <taxon>Neomoorellales</taxon>
        <taxon>Neomoorellaceae</taxon>
        <taxon>Neomoorella</taxon>
    </lineage>
</organism>
<dbReference type="InterPro" id="IPR012337">
    <property type="entry name" value="RNaseH-like_sf"/>
</dbReference>
<proteinExistence type="predicted"/>
<dbReference type="InterPro" id="IPR047654">
    <property type="entry name" value="IS1634_transpos"/>
</dbReference>
<dbReference type="SUPFAM" id="SSF53098">
    <property type="entry name" value="Ribonuclease H-like"/>
    <property type="match status" value="1"/>
</dbReference>